<keyword evidence="2" id="KW-1185">Reference proteome</keyword>
<gene>
    <name evidence="1" type="ORF">AFUS01_LOCUS20104</name>
</gene>
<protein>
    <submittedName>
        <fullName evidence="1">Uncharacterized protein</fullName>
    </submittedName>
</protein>
<dbReference type="EMBL" id="CAJVCH010214354">
    <property type="protein sequence ID" value="CAG7731519.1"/>
    <property type="molecule type" value="Genomic_DNA"/>
</dbReference>
<sequence>GQIIWNSELSTNALCLIGETENTEVRKPPY</sequence>
<feature type="non-terminal residue" evidence="1">
    <location>
        <position position="1"/>
    </location>
</feature>
<comment type="caution">
    <text evidence="1">The sequence shown here is derived from an EMBL/GenBank/DDBJ whole genome shotgun (WGS) entry which is preliminary data.</text>
</comment>
<accession>A0A8J2K4Y1</accession>
<proteinExistence type="predicted"/>
<evidence type="ECO:0000313" key="2">
    <source>
        <dbReference type="Proteomes" id="UP000708208"/>
    </source>
</evidence>
<organism evidence="1 2">
    <name type="scientific">Allacma fusca</name>
    <dbReference type="NCBI Taxonomy" id="39272"/>
    <lineage>
        <taxon>Eukaryota</taxon>
        <taxon>Metazoa</taxon>
        <taxon>Ecdysozoa</taxon>
        <taxon>Arthropoda</taxon>
        <taxon>Hexapoda</taxon>
        <taxon>Collembola</taxon>
        <taxon>Symphypleona</taxon>
        <taxon>Sminthuridae</taxon>
        <taxon>Allacma</taxon>
    </lineage>
</organism>
<evidence type="ECO:0000313" key="1">
    <source>
        <dbReference type="EMBL" id="CAG7731519.1"/>
    </source>
</evidence>
<dbReference type="Proteomes" id="UP000708208">
    <property type="component" value="Unassembled WGS sequence"/>
</dbReference>
<reference evidence="1" key="1">
    <citation type="submission" date="2021-06" db="EMBL/GenBank/DDBJ databases">
        <authorList>
            <person name="Hodson N. C."/>
            <person name="Mongue J. A."/>
            <person name="Jaron S. K."/>
        </authorList>
    </citation>
    <scope>NUCLEOTIDE SEQUENCE</scope>
</reference>
<dbReference type="AlphaFoldDB" id="A0A8J2K4Y1"/>
<name>A0A8J2K4Y1_9HEXA</name>